<dbReference type="InterPro" id="IPR004704">
    <property type="entry name" value="PTS_IID_man"/>
</dbReference>
<dbReference type="RefSeq" id="WP_102195685.1">
    <property type="nucleotide sequence ID" value="NZ_NIPR01000008.1"/>
</dbReference>
<comment type="caution">
    <text evidence="2">The sequence shown here is derived from an EMBL/GenBank/DDBJ whole genome shotgun (WGS) entry which is preliminary data.</text>
</comment>
<dbReference type="EMBL" id="NIPR01000008">
    <property type="protein sequence ID" value="PMD72157.1"/>
    <property type="molecule type" value="Genomic_DNA"/>
</dbReference>
<sequence length="278" mass="30630">MSKDLQQEADTSRKLTVKERKSMFRRWIFSAGLGYNFESQQAPSVAFSMRKALRKIYPNDDEYIEAMDNHYKYFNVTPQMGNVILGATLAMEEKDGIKSKDAVQSLKTSLMGPLSGVGDSLFWILFPTIMGSIAGYMALQGNAIGAIIWMAIYIGLYWVKMWLFNLGYTSGTKLVTTLGAKINVFTDAISTMGLMVVGSLISTVVKVYTPLKFQTGKVALSLQTGVFDKIMPGLLPVCLAGLVYWLLGKKSWTPTKIILLIIVICLVGSFTGILGIAK</sequence>
<dbReference type="AlphaFoldDB" id="A0A2N7AVI4"/>
<evidence type="ECO:0000313" key="3">
    <source>
        <dbReference type="Proteomes" id="UP000235649"/>
    </source>
</evidence>
<dbReference type="PANTHER" id="PTHR32502">
    <property type="entry name" value="N-ACETYLGALACTOSAMINE PERMEASE II COMPONENT-RELATED"/>
    <property type="match status" value="1"/>
</dbReference>
<keyword evidence="1" id="KW-0812">Transmembrane</keyword>
<name>A0A2N7AVI4_9LACO</name>
<evidence type="ECO:0000313" key="2">
    <source>
        <dbReference type="EMBL" id="PMD72157.1"/>
    </source>
</evidence>
<dbReference type="PANTHER" id="PTHR32502:SF26">
    <property type="entry name" value="PHOSPHOTRANSFERASE SYSTEM SUGAR-SPECIFIC EIID COMPONENT"/>
    <property type="match status" value="1"/>
</dbReference>
<dbReference type="GO" id="GO:0009401">
    <property type="term" value="P:phosphoenolpyruvate-dependent sugar phosphotransferase system"/>
    <property type="evidence" value="ECO:0007669"/>
    <property type="project" value="InterPro"/>
</dbReference>
<dbReference type="Proteomes" id="UP000235649">
    <property type="component" value="Unassembled WGS sequence"/>
</dbReference>
<keyword evidence="3" id="KW-1185">Reference proteome</keyword>
<feature type="transmembrane region" description="Helical" evidence="1">
    <location>
        <begin position="226"/>
        <end position="245"/>
    </location>
</feature>
<gene>
    <name evidence="2" type="ORF">CBP76_04170</name>
</gene>
<evidence type="ECO:0000256" key="1">
    <source>
        <dbReference type="SAM" id="Phobius"/>
    </source>
</evidence>
<dbReference type="InterPro" id="IPR050303">
    <property type="entry name" value="GatZ_KbaZ_carbometab"/>
</dbReference>
<dbReference type="GO" id="GO:0005886">
    <property type="term" value="C:plasma membrane"/>
    <property type="evidence" value="ECO:0007669"/>
    <property type="project" value="TreeGrafter"/>
</dbReference>
<dbReference type="Pfam" id="PF03613">
    <property type="entry name" value="EIID-AGA"/>
    <property type="match status" value="1"/>
</dbReference>
<keyword evidence="1" id="KW-0472">Membrane</keyword>
<proteinExistence type="predicted"/>
<accession>A0A2N7AVI4</accession>
<feature type="transmembrane region" description="Helical" evidence="1">
    <location>
        <begin position="184"/>
        <end position="205"/>
    </location>
</feature>
<feature type="transmembrane region" description="Helical" evidence="1">
    <location>
        <begin position="146"/>
        <end position="164"/>
    </location>
</feature>
<keyword evidence="1" id="KW-1133">Transmembrane helix</keyword>
<reference evidence="2 3" key="1">
    <citation type="submission" date="2017-05" db="EMBL/GenBank/DDBJ databases">
        <title>Lactobacillus nurukis nov., sp. nov., isolated from nuruk.</title>
        <authorList>
            <person name="Kim S.-J."/>
        </authorList>
    </citation>
    <scope>NUCLEOTIDE SEQUENCE [LARGE SCALE GENOMIC DNA]</scope>
    <source>
        <strain evidence="2 3">SYF10-1a</strain>
    </source>
</reference>
<feature type="transmembrane region" description="Helical" evidence="1">
    <location>
        <begin position="120"/>
        <end position="139"/>
    </location>
</feature>
<protein>
    <submittedName>
        <fullName evidence="2">PTS fructose transporter subunit IID</fullName>
    </submittedName>
</protein>
<dbReference type="OrthoDB" id="9795582at2"/>
<dbReference type="PROSITE" id="PS51108">
    <property type="entry name" value="PTS_EIID"/>
    <property type="match status" value="1"/>
</dbReference>
<organism evidence="2 3">
    <name type="scientific">Companilactobacillus nuruki</name>
    <dbReference type="NCBI Taxonomy" id="1993540"/>
    <lineage>
        <taxon>Bacteria</taxon>
        <taxon>Bacillati</taxon>
        <taxon>Bacillota</taxon>
        <taxon>Bacilli</taxon>
        <taxon>Lactobacillales</taxon>
        <taxon>Lactobacillaceae</taxon>
        <taxon>Companilactobacillus</taxon>
    </lineage>
</organism>
<feature type="transmembrane region" description="Helical" evidence="1">
    <location>
        <begin position="257"/>
        <end position="277"/>
    </location>
</feature>